<reference evidence="6 7" key="1">
    <citation type="submission" date="2024-10" db="EMBL/GenBank/DDBJ databases">
        <title>The Natural Products Discovery Center: Release of the First 8490 Sequenced Strains for Exploring Actinobacteria Biosynthetic Diversity.</title>
        <authorList>
            <person name="Kalkreuter E."/>
            <person name="Kautsar S.A."/>
            <person name="Yang D."/>
            <person name="Bader C.D."/>
            <person name="Teijaro C.N."/>
            <person name="Fluegel L."/>
            <person name="Davis C.M."/>
            <person name="Simpson J.R."/>
            <person name="Lauterbach L."/>
            <person name="Steele A.D."/>
            <person name="Gui C."/>
            <person name="Meng S."/>
            <person name="Li G."/>
            <person name="Viehrig K."/>
            <person name="Ye F."/>
            <person name="Su P."/>
            <person name="Kiefer A.F."/>
            <person name="Nichols A."/>
            <person name="Cepeda A.J."/>
            <person name="Yan W."/>
            <person name="Fan B."/>
            <person name="Jiang Y."/>
            <person name="Adhikari A."/>
            <person name="Zheng C.-J."/>
            <person name="Schuster L."/>
            <person name="Cowan T.M."/>
            <person name="Smanski M.J."/>
            <person name="Chevrette M.G."/>
            <person name="De Carvalho L.P.S."/>
            <person name="Shen B."/>
        </authorList>
    </citation>
    <scope>NUCLEOTIDE SEQUENCE [LARGE SCALE GENOMIC DNA]</scope>
    <source>
        <strain evidence="6 7">NPDC005497</strain>
    </source>
</reference>
<keyword evidence="2 4" id="KW-0238">DNA-binding</keyword>
<dbReference type="Gene3D" id="1.10.357.10">
    <property type="entry name" value="Tetracycline Repressor, domain 2"/>
    <property type="match status" value="1"/>
</dbReference>
<name>A0ABW6MNK6_9ACTN</name>
<feature type="DNA-binding region" description="H-T-H motif" evidence="4">
    <location>
        <begin position="28"/>
        <end position="47"/>
    </location>
</feature>
<dbReference type="InterPro" id="IPR009057">
    <property type="entry name" value="Homeodomain-like_sf"/>
</dbReference>
<feature type="domain" description="HTH tetR-type" evidence="5">
    <location>
        <begin position="5"/>
        <end position="65"/>
    </location>
</feature>
<comment type="caution">
    <text evidence="6">The sequence shown here is derived from an EMBL/GenBank/DDBJ whole genome shotgun (WGS) entry which is preliminary data.</text>
</comment>
<keyword evidence="7" id="KW-1185">Reference proteome</keyword>
<evidence type="ECO:0000256" key="2">
    <source>
        <dbReference type="ARBA" id="ARBA00023125"/>
    </source>
</evidence>
<proteinExistence type="predicted"/>
<keyword evidence="1" id="KW-0805">Transcription regulation</keyword>
<dbReference type="InterPro" id="IPR025996">
    <property type="entry name" value="MT1864/Rv1816-like_C"/>
</dbReference>
<dbReference type="Pfam" id="PF13305">
    <property type="entry name" value="TetR_C_33"/>
    <property type="match status" value="1"/>
</dbReference>
<accession>A0ABW6MNK6</accession>
<protein>
    <submittedName>
        <fullName evidence="6">TetR/AcrR family transcriptional regulator</fullName>
    </submittedName>
</protein>
<dbReference type="RefSeq" id="WP_362047168.1">
    <property type="nucleotide sequence ID" value="NZ_JBEXWN010000004.1"/>
</dbReference>
<sequence length="207" mass="22131">MDAEGTLRERLVDVGVELVLTEGSGSVGLREIARRAGVSHGAPRRYFPTHRALLSAVARRGFEELGARSVAATSETAPPRAQVAALARVYVAYARERRGMFELMFRHDLLDSDGQSEAPAGPRLREATLPMFERLVALVARCRGEATESSAALTAAALWSNLHGIAELWSWGSLQLALDGDPGKEPADGPDRIVEAALDAHLGPAPS</sequence>
<dbReference type="EMBL" id="JBIAJP010000001">
    <property type="protein sequence ID" value="MFF0002042.1"/>
    <property type="molecule type" value="Genomic_DNA"/>
</dbReference>
<gene>
    <name evidence="6" type="ORF">ACFYQT_01065</name>
</gene>
<evidence type="ECO:0000259" key="5">
    <source>
        <dbReference type="PROSITE" id="PS50977"/>
    </source>
</evidence>
<organism evidence="6 7">
    <name type="scientific">Streptomyces tibetensis</name>
    <dbReference type="NCBI Taxonomy" id="2382123"/>
    <lineage>
        <taxon>Bacteria</taxon>
        <taxon>Bacillati</taxon>
        <taxon>Actinomycetota</taxon>
        <taxon>Actinomycetes</taxon>
        <taxon>Kitasatosporales</taxon>
        <taxon>Streptomycetaceae</taxon>
        <taxon>Streptomyces</taxon>
    </lineage>
</organism>
<keyword evidence="3" id="KW-0804">Transcription</keyword>
<dbReference type="InterPro" id="IPR050109">
    <property type="entry name" value="HTH-type_TetR-like_transc_reg"/>
</dbReference>
<dbReference type="PANTHER" id="PTHR30055:SF234">
    <property type="entry name" value="HTH-TYPE TRANSCRIPTIONAL REGULATOR BETI"/>
    <property type="match status" value="1"/>
</dbReference>
<evidence type="ECO:0000256" key="3">
    <source>
        <dbReference type="ARBA" id="ARBA00023163"/>
    </source>
</evidence>
<evidence type="ECO:0000256" key="1">
    <source>
        <dbReference type="ARBA" id="ARBA00023015"/>
    </source>
</evidence>
<dbReference type="Pfam" id="PF00440">
    <property type="entry name" value="TetR_N"/>
    <property type="match status" value="1"/>
</dbReference>
<dbReference type="InterPro" id="IPR036271">
    <property type="entry name" value="Tet_transcr_reg_TetR-rel_C_sf"/>
</dbReference>
<evidence type="ECO:0000313" key="6">
    <source>
        <dbReference type="EMBL" id="MFF0002042.1"/>
    </source>
</evidence>
<dbReference type="InterPro" id="IPR001647">
    <property type="entry name" value="HTH_TetR"/>
</dbReference>
<dbReference type="Proteomes" id="UP001601422">
    <property type="component" value="Unassembled WGS sequence"/>
</dbReference>
<evidence type="ECO:0000256" key="4">
    <source>
        <dbReference type="PROSITE-ProRule" id="PRU00335"/>
    </source>
</evidence>
<dbReference type="PROSITE" id="PS50977">
    <property type="entry name" value="HTH_TETR_2"/>
    <property type="match status" value="1"/>
</dbReference>
<dbReference type="PANTHER" id="PTHR30055">
    <property type="entry name" value="HTH-TYPE TRANSCRIPTIONAL REGULATOR RUTR"/>
    <property type="match status" value="1"/>
</dbReference>
<dbReference type="SUPFAM" id="SSF48498">
    <property type="entry name" value="Tetracyclin repressor-like, C-terminal domain"/>
    <property type="match status" value="1"/>
</dbReference>
<dbReference type="SUPFAM" id="SSF46689">
    <property type="entry name" value="Homeodomain-like"/>
    <property type="match status" value="1"/>
</dbReference>
<evidence type="ECO:0000313" key="7">
    <source>
        <dbReference type="Proteomes" id="UP001601422"/>
    </source>
</evidence>